<dbReference type="SUPFAM" id="SSF49777">
    <property type="entry name" value="PEBP-like"/>
    <property type="match status" value="1"/>
</dbReference>
<accession>A0A1G2ENS9</accession>
<evidence type="ECO:0000313" key="2">
    <source>
        <dbReference type="Proteomes" id="UP000177740"/>
    </source>
</evidence>
<dbReference type="InterPro" id="IPR008914">
    <property type="entry name" value="PEBP"/>
</dbReference>
<dbReference type="Pfam" id="PF01161">
    <property type="entry name" value="PBP"/>
    <property type="match status" value="1"/>
</dbReference>
<dbReference type="InterPro" id="IPR005247">
    <property type="entry name" value="YbhB_YbcL/LppC-like"/>
</dbReference>
<organism evidence="1 2">
    <name type="scientific">Candidatus Nealsonbacteria bacterium RIFOXYB1_FULL_40_15</name>
    <dbReference type="NCBI Taxonomy" id="1801677"/>
    <lineage>
        <taxon>Bacteria</taxon>
        <taxon>Candidatus Nealsoniibacteriota</taxon>
    </lineage>
</organism>
<dbReference type="EMBL" id="MHMM01000006">
    <property type="protein sequence ID" value="OGZ27407.1"/>
    <property type="molecule type" value="Genomic_DNA"/>
</dbReference>
<comment type="caution">
    <text evidence="1">The sequence shown here is derived from an EMBL/GenBank/DDBJ whole genome shotgun (WGS) entry which is preliminary data.</text>
</comment>
<dbReference type="AlphaFoldDB" id="A0A1G2ENS9"/>
<protein>
    <recommendedName>
        <fullName evidence="3">Kinase inhibitor</fullName>
    </recommendedName>
</protein>
<evidence type="ECO:0008006" key="3">
    <source>
        <dbReference type="Google" id="ProtNLM"/>
    </source>
</evidence>
<sequence>MKLSSPAFENNDFIPQKYTCDGKDVNPPLEITDAPEGTKSYVLIVDDPDAMTGVWDHWLVYNIKPDTNIIEEDSVPGIQLENSFAKDSYGGPCPPSGAHHYRFNLYALDTELKLHPKSSKQDLIFAMEGRILAQSELLGLYTRE</sequence>
<dbReference type="Proteomes" id="UP000177740">
    <property type="component" value="Unassembled WGS sequence"/>
</dbReference>
<dbReference type="NCBIfam" id="TIGR00481">
    <property type="entry name" value="YbhB/YbcL family Raf kinase inhibitor-like protein"/>
    <property type="match status" value="1"/>
</dbReference>
<dbReference type="PANTHER" id="PTHR30289:SF1">
    <property type="entry name" value="PEBP (PHOSPHATIDYLETHANOLAMINE-BINDING PROTEIN) FAMILY PROTEIN"/>
    <property type="match status" value="1"/>
</dbReference>
<dbReference type="STRING" id="1801677.A2365_02950"/>
<dbReference type="CDD" id="cd00865">
    <property type="entry name" value="PEBP_bact_arch"/>
    <property type="match status" value="1"/>
</dbReference>
<gene>
    <name evidence="1" type="ORF">A2365_02950</name>
</gene>
<dbReference type="PANTHER" id="PTHR30289">
    <property type="entry name" value="UNCHARACTERIZED PROTEIN YBCL-RELATED"/>
    <property type="match status" value="1"/>
</dbReference>
<dbReference type="Gene3D" id="3.90.280.10">
    <property type="entry name" value="PEBP-like"/>
    <property type="match status" value="1"/>
</dbReference>
<reference evidence="1 2" key="1">
    <citation type="journal article" date="2016" name="Nat. Commun.">
        <title>Thousands of microbial genomes shed light on interconnected biogeochemical processes in an aquifer system.</title>
        <authorList>
            <person name="Anantharaman K."/>
            <person name="Brown C.T."/>
            <person name="Hug L.A."/>
            <person name="Sharon I."/>
            <person name="Castelle C.J."/>
            <person name="Probst A.J."/>
            <person name="Thomas B.C."/>
            <person name="Singh A."/>
            <person name="Wilkins M.J."/>
            <person name="Karaoz U."/>
            <person name="Brodie E.L."/>
            <person name="Williams K.H."/>
            <person name="Hubbard S.S."/>
            <person name="Banfield J.F."/>
        </authorList>
    </citation>
    <scope>NUCLEOTIDE SEQUENCE [LARGE SCALE GENOMIC DNA]</scope>
</reference>
<name>A0A1G2ENS9_9BACT</name>
<proteinExistence type="predicted"/>
<evidence type="ECO:0000313" key="1">
    <source>
        <dbReference type="EMBL" id="OGZ27407.1"/>
    </source>
</evidence>
<dbReference type="InterPro" id="IPR036610">
    <property type="entry name" value="PEBP-like_sf"/>
</dbReference>